<keyword evidence="5" id="KW-0645">Protease</keyword>
<keyword evidence="4" id="KW-0934">Plastid</keyword>
<evidence type="ECO:0000256" key="6">
    <source>
        <dbReference type="ARBA" id="ARBA00022692"/>
    </source>
</evidence>
<reference evidence="13" key="1">
    <citation type="submission" date="2018-06" db="EMBL/GenBank/DDBJ databases">
        <authorList>
            <person name="Zhirakovskaya E."/>
        </authorList>
    </citation>
    <scope>NUCLEOTIDE SEQUENCE</scope>
</reference>
<organism evidence="13">
    <name type="scientific">hydrothermal vent metagenome</name>
    <dbReference type="NCBI Taxonomy" id="652676"/>
    <lineage>
        <taxon>unclassified sequences</taxon>
        <taxon>metagenomes</taxon>
        <taxon>ecological metagenomes</taxon>
    </lineage>
</organism>
<sequence>MSHTFDIGVAGPLAGFLVALGVLFYGFTHLPPKEYVFKIHPEYQLFGDNYEDIVYSKDTFFLKSDLEKIAPLHAARMGRDTVFMNQKGDVGFKIGSSILFDYMKNNWVPEEQLDRLPNAHELMHYPILLAGFLALMFTALNLLPIGQLDGGHVIFGMFGAHLHSHISKGFYIIAIFYSGLGVGFLNFVNPFIINRPTTDLLIDLLLYLGIIFYLLQRVFSKIQMQLMVALAIYVAQMGVIFMWPGTTGYSGWFLFIFIVGRYIRVQHPAAEINEPLTPLQMMLGWVAIIIFIISFSLKPMIIG</sequence>
<feature type="transmembrane region" description="Helical" evidence="11">
    <location>
        <begin position="169"/>
        <end position="188"/>
    </location>
</feature>
<feature type="transmembrane region" description="Helical" evidence="11">
    <location>
        <begin position="7"/>
        <end position="27"/>
    </location>
</feature>
<comment type="subcellular location">
    <subcellularLocation>
        <location evidence="1">Membrane</location>
        <topology evidence="1">Multi-pass membrane protein</topology>
    </subcellularLocation>
    <subcellularLocation>
        <location evidence="2">Plastid</location>
        <location evidence="2">Chloroplast</location>
    </subcellularLocation>
</comment>
<keyword evidence="6 11" id="KW-0812">Transmembrane</keyword>
<dbReference type="InterPro" id="IPR008915">
    <property type="entry name" value="Peptidase_M50"/>
</dbReference>
<dbReference type="GO" id="GO:0006508">
    <property type="term" value="P:proteolysis"/>
    <property type="evidence" value="ECO:0007669"/>
    <property type="project" value="UniProtKB-KW"/>
</dbReference>
<dbReference type="PANTHER" id="PTHR31412">
    <property type="entry name" value="ZINC METALLOPROTEASE EGY1"/>
    <property type="match status" value="1"/>
</dbReference>
<accession>A0A3B0UA37</accession>
<evidence type="ECO:0000256" key="7">
    <source>
        <dbReference type="ARBA" id="ARBA00022801"/>
    </source>
</evidence>
<evidence type="ECO:0000256" key="1">
    <source>
        <dbReference type="ARBA" id="ARBA00004141"/>
    </source>
</evidence>
<dbReference type="GO" id="GO:0009507">
    <property type="term" value="C:chloroplast"/>
    <property type="evidence" value="ECO:0007669"/>
    <property type="project" value="UniProtKB-SubCell"/>
</dbReference>
<evidence type="ECO:0000256" key="10">
    <source>
        <dbReference type="ARBA" id="ARBA00023136"/>
    </source>
</evidence>
<evidence type="ECO:0000256" key="8">
    <source>
        <dbReference type="ARBA" id="ARBA00022946"/>
    </source>
</evidence>
<dbReference type="GO" id="GO:0008233">
    <property type="term" value="F:peptidase activity"/>
    <property type="evidence" value="ECO:0007669"/>
    <property type="project" value="UniProtKB-KW"/>
</dbReference>
<proteinExistence type="predicted"/>
<evidence type="ECO:0000313" key="13">
    <source>
        <dbReference type="EMBL" id="VAW27308.1"/>
    </source>
</evidence>
<evidence type="ECO:0000256" key="9">
    <source>
        <dbReference type="ARBA" id="ARBA00022989"/>
    </source>
</evidence>
<keyword evidence="8" id="KW-0809">Transit peptide</keyword>
<keyword evidence="9 11" id="KW-1133">Transmembrane helix</keyword>
<evidence type="ECO:0000259" key="12">
    <source>
        <dbReference type="Pfam" id="PF02163"/>
    </source>
</evidence>
<keyword evidence="3" id="KW-0150">Chloroplast</keyword>
<dbReference type="AlphaFoldDB" id="A0A3B0UA37"/>
<gene>
    <name evidence="13" type="ORF">MNBD_BACTEROID06-108</name>
</gene>
<dbReference type="GO" id="GO:0016020">
    <property type="term" value="C:membrane"/>
    <property type="evidence" value="ECO:0007669"/>
    <property type="project" value="UniProtKB-SubCell"/>
</dbReference>
<evidence type="ECO:0000256" key="5">
    <source>
        <dbReference type="ARBA" id="ARBA00022670"/>
    </source>
</evidence>
<dbReference type="EMBL" id="UOES01000214">
    <property type="protein sequence ID" value="VAW27308.1"/>
    <property type="molecule type" value="Genomic_DNA"/>
</dbReference>
<evidence type="ECO:0000256" key="11">
    <source>
        <dbReference type="SAM" id="Phobius"/>
    </source>
</evidence>
<evidence type="ECO:0000256" key="4">
    <source>
        <dbReference type="ARBA" id="ARBA00022640"/>
    </source>
</evidence>
<keyword evidence="10 11" id="KW-0472">Membrane</keyword>
<feature type="domain" description="Peptidase M50" evidence="12">
    <location>
        <begin position="4"/>
        <end position="169"/>
    </location>
</feature>
<dbReference type="InterPro" id="IPR044838">
    <property type="entry name" value="EGY1-like"/>
</dbReference>
<dbReference type="PANTHER" id="PTHR31412:SF0">
    <property type="entry name" value="ZINC METALLOPROTEASE EGY1, CHLOROPLASTIC-RELATED"/>
    <property type="match status" value="1"/>
</dbReference>
<name>A0A3B0UA37_9ZZZZ</name>
<dbReference type="Pfam" id="PF02163">
    <property type="entry name" value="Peptidase_M50"/>
    <property type="match status" value="1"/>
</dbReference>
<feature type="transmembrane region" description="Helical" evidence="11">
    <location>
        <begin position="200"/>
        <end position="219"/>
    </location>
</feature>
<feature type="transmembrane region" description="Helical" evidence="11">
    <location>
        <begin position="277"/>
        <end position="297"/>
    </location>
</feature>
<evidence type="ECO:0000256" key="2">
    <source>
        <dbReference type="ARBA" id="ARBA00004229"/>
    </source>
</evidence>
<keyword evidence="7" id="KW-0378">Hydrolase</keyword>
<evidence type="ECO:0000256" key="3">
    <source>
        <dbReference type="ARBA" id="ARBA00022528"/>
    </source>
</evidence>
<feature type="transmembrane region" description="Helical" evidence="11">
    <location>
        <begin position="249"/>
        <end position="265"/>
    </location>
</feature>
<protein>
    <recommendedName>
        <fullName evidence="12">Peptidase M50 domain-containing protein</fullName>
    </recommendedName>
</protein>
<feature type="transmembrane region" description="Helical" evidence="11">
    <location>
        <begin position="125"/>
        <end position="148"/>
    </location>
</feature>